<dbReference type="Gene3D" id="3.40.50.2300">
    <property type="match status" value="1"/>
</dbReference>
<evidence type="ECO:0000256" key="10">
    <source>
        <dbReference type="SAM" id="Coils"/>
    </source>
</evidence>
<evidence type="ECO:0000313" key="15">
    <source>
        <dbReference type="Proteomes" id="UP000676409"/>
    </source>
</evidence>
<dbReference type="Pfam" id="PF02518">
    <property type="entry name" value="HATPase_c"/>
    <property type="match status" value="1"/>
</dbReference>
<dbReference type="SMART" id="SM00448">
    <property type="entry name" value="REC"/>
    <property type="match status" value="1"/>
</dbReference>
<name>A0A975FY81_9CAUL</name>
<dbReference type="Proteomes" id="UP000676409">
    <property type="component" value="Chromosome"/>
</dbReference>
<feature type="compositionally biased region" description="Basic and acidic residues" evidence="11">
    <location>
        <begin position="1"/>
        <end position="12"/>
    </location>
</feature>
<accession>A0A975FY81</accession>
<sequence>MNDEPLKGRDLDVDCDTPDPRLSSADPAGGLADGPEAPYAEALALAHQRLAALEAALADERRERRRAEEALWQAQRHQAVGRLASGVAHHFSNLLTAIVGNLELVRREHTADASLTRKLDRASEAARRAVKLTRQLLTFSGRQLVRAELFDPSKGLVELIALLSGSLRGEIEVVTEVPAGLWSVRVDAGELELALLNLAINAGDAMGGAGRLKIAARNQTLRDDRLELDGDYLVIEVADSGPGIPPDILPRVFDPFFTTKAAGVGSGLGLSQVLGFAHQSKGAVDVAETPGGGATFRIYLPAARAIAADPPPARTQAEVVLVAEDDADLAEITASMLESLGFGVRVAYRAPAVLDMIGQGERIDLVLCGAALGGGTGGLELAREVRAAHPGLPVLLTCDNRAVSEAAEQEGLPALPRPYRAGDLYRRMTALMSGGA</sequence>
<protein>
    <recommendedName>
        <fullName evidence="2">histidine kinase</fullName>
        <ecNumber evidence="2">2.7.13.3</ecNumber>
    </recommendedName>
</protein>
<evidence type="ECO:0000256" key="11">
    <source>
        <dbReference type="SAM" id="MobiDB-lite"/>
    </source>
</evidence>
<dbReference type="Pfam" id="PF00072">
    <property type="entry name" value="Response_reg"/>
    <property type="match status" value="1"/>
</dbReference>
<feature type="region of interest" description="Disordered" evidence="11">
    <location>
        <begin position="1"/>
        <end position="35"/>
    </location>
</feature>
<dbReference type="CDD" id="cd00082">
    <property type="entry name" value="HisKA"/>
    <property type="match status" value="1"/>
</dbReference>
<dbReference type="SMART" id="SM00387">
    <property type="entry name" value="HATPase_c"/>
    <property type="match status" value="1"/>
</dbReference>
<dbReference type="InterPro" id="IPR005467">
    <property type="entry name" value="His_kinase_dom"/>
</dbReference>
<dbReference type="SUPFAM" id="SSF52172">
    <property type="entry name" value="CheY-like"/>
    <property type="match status" value="1"/>
</dbReference>
<reference evidence="14" key="1">
    <citation type="submission" date="2021-04" db="EMBL/GenBank/DDBJ databases">
        <title>The complete genome sequence of Caulobacter sp. S6.</title>
        <authorList>
            <person name="Tang Y."/>
            <person name="Ouyang W."/>
            <person name="Liu Q."/>
            <person name="Huang B."/>
            <person name="Guo Z."/>
            <person name="Lei P."/>
        </authorList>
    </citation>
    <scope>NUCLEOTIDE SEQUENCE</scope>
    <source>
        <strain evidence="14">S6</strain>
    </source>
</reference>
<evidence type="ECO:0000313" key="14">
    <source>
        <dbReference type="EMBL" id="QUD87620.1"/>
    </source>
</evidence>
<keyword evidence="7" id="KW-0067">ATP-binding</keyword>
<dbReference type="InterPro" id="IPR003661">
    <property type="entry name" value="HisK_dim/P_dom"/>
</dbReference>
<evidence type="ECO:0000256" key="3">
    <source>
        <dbReference type="ARBA" id="ARBA00022553"/>
    </source>
</evidence>
<dbReference type="Gene3D" id="1.10.287.130">
    <property type="match status" value="1"/>
</dbReference>
<evidence type="ECO:0000256" key="8">
    <source>
        <dbReference type="ARBA" id="ARBA00023012"/>
    </source>
</evidence>
<keyword evidence="8" id="KW-0902">Two-component regulatory system</keyword>
<evidence type="ECO:0000256" key="1">
    <source>
        <dbReference type="ARBA" id="ARBA00000085"/>
    </source>
</evidence>
<keyword evidence="5" id="KW-0547">Nucleotide-binding</keyword>
<dbReference type="InterPro" id="IPR036097">
    <property type="entry name" value="HisK_dim/P_sf"/>
</dbReference>
<dbReference type="EC" id="2.7.13.3" evidence="2"/>
<gene>
    <name evidence="14" type="ORF">KCG34_21630</name>
</gene>
<dbReference type="KEGG" id="caul:KCG34_21630"/>
<dbReference type="AlphaFoldDB" id="A0A975FY81"/>
<dbReference type="PROSITE" id="PS50110">
    <property type="entry name" value="RESPONSE_REGULATORY"/>
    <property type="match status" value="1"/>
</dbReference>
<dbReference type="InterPro" id="IPR004358">
    <property type="entry name" value="Sig_transdc_His_kin-like_C"/>
</dbReference>
<dbReference type="SUPFAM" id="SSF55874">
    <property type="entry name" value="ATPase domain of HSP90 chaperone/DNA topoisomerase II/histidine kinase"/>
    <property type="match status" value="1"/>
</dbReference>
<evidence type="ECO:0000259" key="13">
    <source>
        <dbReference type="PROSITE" id="PS50110"/>
    </source>
</evidence>
<dbReference type="InterPro" id="IPR003594">
    <property type="entry name" value="HATPase_dom"/>
</dbReference>
<keyword evidence="10" id="KW-0175">Coiled coil</keyword>
<evidence type="ECO:0000256" key="2">
    <source>
        <dbReference type="ARBA" id="ARBA00012438"/>
    </source>
</evidence>
<comment type="caution">
    <text evidence="9">Lacks conserved residue(s) required for the propagation of feature annotation.</text>
</comment>
<feature type="coiled-coil region" evidence="10">
    <location>
        <begin position="43"/>
        <end position="77"/>
    </location>
</feature>
<evidence type="ECO:0000256" key="4">
    <source>
        <dbReference type="ARBA" id="ARBA00022679"/>
    </source>
</evidence>
<keyword evidence="3" id="KW-0597">Phosphoprotein</keyword>
<dbReference type="SUPFAM" id="SSF47384">
    <property type="entry name" value="Homodimeric domain of signal transducing histidine kinase"/>
    <property type="match status" value="1"/>
</dbReference>
<dbReference type="SMART" id="SM00388">
    <property type="entry name" value="HisKA"/>
    <property type="match status" value="1"/>
</dbReference>
<dbReference type="PANTHER" id="PTHR43065:SF46">
    <property type="entry name" value="C4-DICARBOXYLATE TRANSPORT SENSOR PROTEIN DCTB"/>
    <property type="match status" value="1"/>
</dbReference>
<dbReference type="PRINTS" id="PR00344">
    <property type="entry name" value="BCTRLSENSOR"/>
</dbReference>
<keyword evidence="6" id="KW-0418">Kinase</keyword>
<evidence type="ECO:0000256" key="6">
    <source>
        <dbReference type="ARBA" id="ARBA00022777"/>
    </source>
</evidence>
<dbReference type="EMBL" id="CP073078">
    <property type="protein sequence ID" value="QUD87620.1"/>
    <property type="molecule type" value="Genomic_DNA"/>
</dbReference>
<keyword evidence="4" id="KW-0808">Transferase</keyword>
<dbReference type="GO" id="GO:0005524">
    <property type="term" value="F:ATP binding"/>
    <property type="evidence" value="ECO:0007669"/>
    <property type="project" value="UniProtKB-KW"/>
</dbReference>
<dbReference type="InterPro" id="IPR011006">
    <property type="entry name" value="CheY-like_superfamily"/>
</dbReference>
<dbReference type="PANTHER" id="PTHR43065">
    <property type="entry name" value="SENSOR HISTIDINE KINASE"/>
    <property type="match status" value="1"/>
</dbReference>
<evidence type="ECO:0000256" key="9">
    <source>
        <dbReference type="PROSITE-ProRule" id="PRU00169"/>
    </source>
</evidence>
<dbReference type="RefSeq" id="WP_211937672.1">
    <property type="nucleotide sequence ID" value="NZ_CP073078.1"/>
</dbReference>
<organism evidence="14 15">
    <name type="scientific">Phenylobacterium montanum</name>
    <dbReference type="NCBI Taxonomy" id="2823693"/>
    <lineage>
        <taxon>Bacteria</taxon>
        <taxon>Pseudomonadati</taxon>
        <taxon>Pseudomonadota</taxon>
        <taxon>Alphaproteobacteria</taxon>
        <taxon>Caulobacterales</taxon>
        <taxon>Caulobacteraceae</taxon>
        <taxon>Phenylobacterium</taxon>
    </lineage>
</organism>
<feature type="domain" description="Histidine kinase" evidence="12">
    <location>
        <begin position="86"/>
        <end position="304"/>
    </location>
</feature>
<dbReference type="PROSITE" id="PS50109">
    <property type="entry name" value="HIS_KIN"/>
    <property type="match status" value="1"/>
</dbReference>
<dbReference type="InterPro" id="IPR036890">
    <property type="entry name" value="HATPase_C_sf"/>
</dbReference>
<proteinExistence type="predicted"/>
<evidence type="ECO:0000259" key="12">
    <source>
        <dbReference type="PROSITE" id="PS50109"/>
    </source>
</evidence>
<dbReference type="GO" id="GO:0000155">
    <property type="term" value="F:phosphorelay sensor kinase activity"/>
    <property type="evidence" value="ECO:0007669"/>
    <property type="project" value="InterPro"/>
</dbReference>
<dbReference type="Gene3D" id="3.30.565.10">
    <property type="entry name" value="Histidine kinase-like ATPase, C-terminal domain"/>
    <property type="match status" value="1"/>
</dbReference>
<evidence type="ECO:0000256" key="5">
    <source>
        <dbReference type="ARBA" id="ARBA00022741"/>
    </source>
</evidence>
<feature type="domain" description="Response regulatory" evidence="13">
    <location>
        <begin position="319"/>
        <end position="432"/>
    </location>
</feature>
<evidence type="ECO:0000256" key="7">
    <source>
        <dbReference type="ARBA" id="ARBA00022840"/>
    </source>
</evidence>
<keyword evidence="15" id="KW-1185">Reference proteome</keyword>
<comment type="catalytic activity">
    <reaction evidence="1">
        <text>ATP + protein L-histidine = ADP + protein N-phospho-L-histidine.</text>
        <dbReference type="EC" id="2.7.13.3"/>
    </reaction>
</comment>
<dbReference type="InterPro" id="IPR001789">
    <property type="entry name" value="Sig_transdc_resp-reg_receiver"/>
</dbReference>
<dbReference type="Pfam" id="PF00512">
    <property type="entry name" value="HisKA"/>
    <property type="match status" value="1"/>
</dbReference>